<dbReference type="Gene3D" id="1.10.510.10">
    <property type="entry name" value="Transferase(Phosphotransferase) domain 1"/>
    <property type="match status" value="1"/>
</dbReference>
<protein>
    <recommendedName>
        <fullName evidence="1">Protein kinase domain-containing protein</fullName>
    </recommendedName>
</protein>
<evidence type="ECO:0000259" key="1">
    <source>
        <dbReference type="PROSITE" id="PS50011"/>
    </source>
</evidence>
<dbReference type="Proteomes" id="UP000308730">
    <property type="component" value="Unassembled WGS sequence"/>
</dbReference>
<sequence>MPYLRQFNDPPFEVVEEVLDFIKQTLEGLAFIHSHGVAHRDCSTMNIMMDARPLYPDDHHPQQTHLSPDTKRSARHLSRLEHPVKYYYIDWGMSSYFSDGDSPYVLGAKGADQDPPELSNVHPYDAFMLDIFILGHLYEVNLLQVYHGLDFLQPLVTAMMREQPERRPTAEAALRMFNDIRQKLAHTQLPWRLRKRAESGTERVVYDTLSAAKVGFKLVRRGLIGT</sequence>
<dbReference type="EMBL" id="SGPM01000772">
    <property type="protein sequence ID" value="THH15986.1"/>
    <property type="molecule type" value="Genomic_DNA"/>
</dbReference>
<comment type="caution">
    <text evidence="2">The sequence shown here is derived from an EMBL/GenBank/DDBJ whole genome shotgun (WGS) entry which is preliminary data.</text>
</comment>
<accession>A0A4S4LU42</accession>
<feature type="domain" description="Protein kinase" evidence="1">
    <location>
        <begin position="1"/>
        <end position="226"/>
    </location>
</feature>
<organism evidence="2 3">
    <name type="scientific">Antrodiella citrinella</name>
    <dbReference type="NCBI Taxonomy" id="2447956"/>
    <lineage>
        <taxon>Eukaryota</taxon>
        <taxon>Fungi</taxon>
        <taxon>Dikarya</taxon>
        <taxon>Basidiomycota</taxon>
        <taxon>Agaricomycotina</taxon>
        <taxon>Agaricomycetes</taxon>
        <taxon>Polyporales</taxon>
        <taxon>Steccherinaceae</taxon>
        <taxon>Antrodiella</taxon>
    </lineage>
</organism>
<dbReference type="GO" id="GO:0004672">
    <property type="term" value="F:protein kinase activity"/>
    <property type="evidence" value="ECO:0007669"/>
    <property type="project" value="InterPro"/>
</dbReference>
<proteinExistence type="predicted"/>
<dbReference type="GO" id="GO:0005524">
    <property type="term" value="F:ATP binding"/>
    <property type="evidence" value="ECO:0007669"/>
    <property type="project" value="InterPro"/>
</dbReference>
<dbReference type="SUPFAM" id="SSF56112">
    <property type="entry name" value="Protein kinase-like (PK-like)"/>
    <property type="match status" value="1"/>
</dbReference>
<dbReference type="InterPro" id="IPR011009">
    <property type="entry name" value="Kinase-like_dom_sf"/>
</dbReference>
<keyword evidence="3" id="KW-1185">Reference proteome</keyword>
<dbReference type="PROSITE" id="PS50011">
    <property type="entry name" value="PROTEIN_KINASE_DOM"/>
    <property type="match status" value="1"/>
</dbReference>
<evidence type="ECO:0000313" key="2">
    <source>
        <dbReference type="EMBL" id="THH15986.1"/>
    </source>
</evidence>
<name>A0A4S4LU42_9APHY</name>
<evidence type="ECO:0000313" key="3">
    <source>
        <dbReference type="Proteomes" id="UP000308730"/>
    </source>
</evidence>
<reference evidence="2 3" key="1">
    <citation type="submission" date="2019-02" db="EMBL/GenBank/DDBJ databases">
        <title>Genome sequencing of the rare red list fungi Antrodiella citrinella (Flaviporus citrinellus).</title>
        <authorList>
            <person name="Buettner E."/>
            <person name="Kellner H."/>
        </authorList>
    </citation>
    <scope>NUCLEOTIDE SEQUENCE [LARGE SCALE GENOMIC DNA]</scope>
    <source>
        <strain evidence="2 3">DSM 108506</strain>
    </source>
</reference>
<gene>
    <name evidence="2" type="ORF">EUX98_g9373</name>
</gene>
<dbReference type="InterPro" id="IPR000719">
    <property type="entry name" value="Prot_kinase_dom"/>
</dbReference>
<dbReference type="AlphaFoldDB" id="A0A4S4LU42"/>
<dbReference type="OrthoDB" id="5987198at2759"/>